<evidence type="ECO:0000313" key="14">
    <source>
        <dbReference type="Proteomes" id="UP000476176"/>
    </source>
</evidence>
<dbReference type="EMBL" id="QXGD01001584">
    <property type="protein sequence ID" value="KAE9203035.1"/>
    <property type="molecule type" value="Genomic_DNA"/>
</dbReference>
<evidence type="ECO:0000313" key="12">
    <source>
        <dbReference type="Proteomes" id="UP000440732"/>
    </source>
</evidence>
<dbReference type="Proteomes" id="UP000441208">
    <property type="component" value="Unassembled WGS sequence"/>
</dbReference>
<evidence type="ECO:0000313" key="11">
    <source>
        <dbReference type="Proteomes" id="UP000440367"/>
    </source>
</evidence>
<evidence type="ECO:0000313" key="13">
    <source>
        <dbReference type="Proteomes" id="UP000441208"/>
    </source>
</evidence>
<evidence type="ECO:0000313" key="1">
    <source>
        <dbReference type="EMBL" id="KAE8929028.1"/>
    </source>
</evidence>
<dbReference type="Proteomes" id="UP000437068">
    <property type="component" value="Unassembled WGS sequence"/>
</dbReference>
<dbReference type="EMBL" id="QXGE01002559">
    <property type="protein sequence ID" value="KAE9280888.1"/>
    <property type="molecule type" value="Genomic_DNA"/>
</dbReference>
<evidence type="ECO:0000313" key="5">
    <source>
        <dbReference type="EMBL" id="KAE9198277.1"/>
    </source>
</evidence>
<gene>
    <name evidence="7" type="ORF">PF001_g24020</name>
    <name evidence="6" type="ORF">PF002_g21048</name>
    <name evidence="4" type="ORF">PF004_g25843</name>
    <name evidence="5" type="ORF">PF005_g16199</name>
    <name evidence="3" type="ORF">PF006_g24070</name>
    <name evidence="2" type="ORF">PF007_g19854</name>
    <name evidence="1" type="ORF">PF009_g20847</name>
</gene>
<dbReference type="EMBL" id="QXGA01002583">
    <property type="protein sequence ID" value="KAE9095215.1"/>
    <property type="molecule type" value="Genomic_DNA"/>
</dbReference>
<dbReference type="EMBL" id="QXGF01001587">
    <property type="protein sequence ID" value="KAE8929028.1"/>
    <property type="molecule type" value="Genomic_DNA"/>
</dbReference>
<dbReference type="Proteomes" id="UP000440732">
    <property type="component" value="Unassembled WGS sequence"/>
</dbReference>
<evidence type="ECO:0000313" key="4">
    <source>
        <dbReference type="EMBL" id="KAE9177186.1"/>
    </source>
</evidence>
<name>A0A6A3EFX7_9STRA</name>
<evidence type="ECO:0000313" key="10">
    <source>
        <dbReference type="Proteomes" id="UP000437068"/>
    </source>
</evidence>
<dbReference type="EMBL" id="QXFZ01001541">
    <property type="protein sequence ID" value="KAE9088748.1"/>
    <property type="molecule type" value="Genomic_DNA"/>
</dbReference>
<keyword evidence="9" id="KW-1185">Reference proteome</keyword>
<dbReference type="EMBL" id="QXGC01003254">
    <property type="protein sequence ID" value="KAE9177186.1"/>
    <property type="molecule type" value="Genomic_DNA"/>
</dbReference>
<evidence type="ECO:0000313" key="8">
    <source>
        <dbReference type="Proteomes" id="UP000429523"/>
    </source>
</evidence>
<organism evidence="1 8">
    <name type="scientific">Phytophthora fragariae</name>
    <dbReference type="NCBI Taxonomy" id="53985"/>
    <lineage>
        <taxon>Eukaryota</taxon>
        <taxon>Sar</taxon>
        <taxon>Stramenopiles</taxon>
        <taxon>Oomycota</taxon>
        <taxon>Peronosporomycetes</taxon>
        <taxon>Peronosporales</taxon>
        <taxon>Peronosporaceae</taxon>
        <taxon>Phytophthora</taxon>
    </lineage>
</organism>
<dbReference type="Proteomes" id="UP000433483">
    <property type="component" value="Unassembled WGS sequence"/>
</dbReference>
<dbReference type="EMBL" id="QXGB01001044">
    <property type="protein sequence ID" value="KAE9198277.1"/>
    <property type="molecule type" value="Genomic_DNA"/>
</dbReference>
<reference evidence="8 9" key="1">
    <citation type="submission" date="2018-08" db="EMBL/GenBank/DDBJ databases">
        <title>Genomic investigation of the strawberry pathogen Phytophthora fragariae indicates pathogenicity is determined by transcriptional variation in three key races.</title>
        <authorList>
            <person name="Adams T.M."/>
            <person name="Armitage A.D."/>
            <person name="Sobczyk M.K."/>
            <person name="Bates H.J."/>
            <person name="Dunwell J.M."/>
            <person name="Nellist C.F."/>
            <person name="Harrison R.J."/>
        </authorList>
    </citation>
    <scope>NUCLEOTIDE SEQUENCE [LARGE SCALE GENOMIC DNA]</scope>
    <source>
        <strain evidence="7 10">A4</strain>
        <strain evidence="6 11">BC-1</strain>
        <strain evidence="4 14">BC-23</strain>
        <strain evidence="5 9">NOV-27</strain>
        <strain evidence="3 12">NOV-5</strain>
        <strain evidence="2 13">NOV-71</strain>
        <strain evidence="1 8">NOV-9</strain>
    </source>
</reference>
<sequence length="81" mass="8700">MLAVFLTASCILGLREGWDRSIDLQQSRLFGGRMAGRCCGCEAGAASARHSSSLPAILLNCDPTIQSKRIGLTDYSTLPNR</sequence>
<accession>A0A6A3EFX7</accession>
<proteinExistence type="predicted"/>
<dbReference type="Proteomes" id="UP000429523">
    <property type="component" value="Unassembled WGS sequence"/>
</dbReference>
<evidence type="ECO:0000313" key="7">
    <source>
        <dbReference type="EMBL" id="KAE9280888.1"/>
    </source>
</evidence>
<protein>
    <submittedName>
        <fullName evidence="1">Uncharacterized protein</fullName>
    </submittedName>
</protein>
<dbReference type="Proteomes" id="UP000440367">
    <property type="component" value="Unassembled WGS sequence"/>
</dbReference>
<dbReference type="Proteomes" id="UP000476176">
    <property type="component" value="Unassembled WGS sequence"/>
</dbReference>
<evidence type="ECO:0000313" key="6">
    <source>
        <dbReference type="EMBL" id="KAE9203035.1"/>
    </source>
</evidence>
<evidence type="ECO:0000313" key="2">
    <source>
        <dbReference type="EMBL" id="KAE9088748.1"/>
    </source>
</evidence>
<evidence type="ECO:0000313" key="9">
    <source>
        <dbReference type="Proteomes" id="UP000433483"/>
    </source>
</evidence>
<dbReference type="AlphaFoldDB" id="A0A6A3EFX7"/>
<evidence type="ECO:0000313" key="3">
    <source>
        <dbReference type="EMBL" id="KAE9095215.1"/>
    </source>
</evidence>
<comment type="caution">
    <text evidence="1">The sequence shown here is derived from an EMBL/GenBank/DDBJ whole genome shotgun (WGS) entry which is preliminary data.</text>
</comment>